<comment type="pathway">
    <text evidence="10">Lipid metabolism; phospholipid metabolism.</text>
</comment>
<dbReference type="EC" id="2.3.1.274" evidence="8 10"/>
<dbReference type="InParanoid" id="G4Q334"/>
<keyword evidence="4 10" id="KW-0808">Transferase</keyword>
<dbReference type="NCBIfam" id="TIGR00182">
    <property type="entry name" value="plsX"/>
    <property type="match status" value="1"/>
</dbReference>
<keyword evidence="7 10" id="KW-1208">Phospholipid metabolism</keyword>
<comment type="subcellular location">
    <subcellularLocation>
        <location evidence="10">Cytoplasm</location>
    </subcellularLocation>
    <text evidence="10">Associated with the membrane possibly through PlsY.</text>
</comment>
<keyword evidence="6 10" id="KW-0594">Phospholipid biosynthesis</keyword>
<evidence type="ECO:0000256" key="4">
    <source>
        <dbReference type="ARBA" id="ARBA00022679"/>
    </source>
</evidence>
<keyword evidence="5 10" id="KW-0443">Lipid metabolism</keyword>
<evidence type="ECO:0000313" key="12">
    <source>
        <dbReference type="Proteomes" id="UP000007093"/>
    </source>
</evidence>
<protein>
    <recommendedName>
        <fullName evidence="8 10">Phosphate acyltransferase</fullName>
        <ecNumber evidence="8 10">2.3.1.274</ecNumber>
    </recommendedName>
    <alternativeName>
        <fullName evidence="10">Acyl-ACP phosphotransacylase</fullName>
    </alternativeName>
    <alternativeName>
        <fullName evidence="10">Acyl-[acyl-carrier-protein]--phosphate acyltransferase</fullName>
    </alternativeName>
    <alternativeName>
        <fullName evidence="10">Phosphate-acyl-ACP acyltransferase</fullName>
    </alternativeName>
</protein>
<comment type="function">
    <text evidence="10">Catalyzes the reversible formation of acyl-phosphate (acyl-PO(4)) from acyl-[acyl-carrier-protein] (acyl-ACP). This enzyme utilizes acyl-ACP as fatty acyl donor, but not acyl-CoA.</text>
</comment>
<keyword evidence="2 10" id="KW-0963">Cytoplasm</keyword>
<dbReference type="UniPathway" id="UPA00085"/>
<dbReference type="PATRIC" id="fig|568816.4.peg.1578"/>
<dbReference type="SUPFAM" id="SSF53659">
    <property type="entry name" value="Isocitrate/Isopropylmalate dehydrogenase-like"/>
    <property type="match status" value="1"/>
</dbReference>
<dbReference type="GO" id="GO:0043811">
    <property type="term" value="F:phosphate:acyl-[acyl carrier protein] acyltransferase activity"/>
    <property type="evidence" value="ECO:0007669"/>
    <property type="project" value="UniProtKB-UniRule"/>
</dbReference>
<dbReference type="PANTHER" id="PTHR30100:SF1">
    <property type="entry name" value="PHOSPHATE ACYLTRANSFERASE"/>
    <property type="match status" value="1"/>
</dbReference>
<dbReference type="HAMAP" id="MF_00019">
    <property type="entry name" value="PlsX"/>
    <property type="match status" value="1"/>
</dbReference>
<sequence length="349" mass="37229">MFPYLKRGTKKMKIAVDVMGTDYGPAEIIKGVLQAVKEYGCDAVLVGDEDVIKAELRREHEENNPHVTIHHASEVIEMKDHPGISVKKKRDASIVVATDLLRQKECDALVSSGSTGAAVASALFGLGRIKGIERPAIATVIPSLTGATVLLDSGAKVDAKPEQLVQSAIMGSVYAESQLGIKNPRVGLLNIGEEETKGNEQCLATYPLLKANPHIHFIGNVEGRDINKGTVDVVVCDGFTGNVVLKTMEGLGSAVLEIIRSAVKGSGFLSKFGALLMKPALTEVKRKMDASEYGGALLLGVRAPFIICHGSSKAKAIKNAVRVAIELTEKDIVGKIGREILRDEESGEL</sequence>
<dbReference type="InterPro" id="IPR012281">
    <property type="entry name" value="Phospholipid_synth_PlsX-like"/>
</dbReference>
<evidence type="ECO:0000256" key="1">
    <source>
        <dbReference type="ARBA" id="ARBA00001232"/>
    </source>
</evidence>
<dbReference type="STRING" id="568816.Acin_1625"/>
<dbReference type="Proteomes" id="UP000007093">
    <property type="component" value="Chromosome"/>
</dbReference>
<dbReference type="GO" id="GO:0008654">
    <property type="term" value="P:phospholipid biosynthetic process"/>
    <property type="evidence" value="ECO:0007669"/>
    <property type="project" value="UniProtKB-KW"/>
</dbReference>
<dbReference type="GO" id="GO:0005737">
    <property type="term" value="C:cytoplasm"/>
    <property type="evidence" value="ECO:0007669"/>
    <property type="project" value="UniProtKB-SubCell"/>
</dbReference>
<dbReference type="eggNOG" id="COG0416">
    <property type="taxonomic scope" value="Bacteria"/>
</dbReference>
<organism evidence="11 12">
    <name type="scientific">Acidaminococcus intestini (strain RyC-MR95)</name>
    <dbReference type="NCBI Taxonomy" id="568816"/>
    <lineage>
        <taxon>Bacteria</taxon>
        <taxon>Bacillati</taxon>
        <taxon>Bacillota</taxon>
        <taxon>Negativicutes</taxon>
        <taxon>Acidaminococcales</taxon>
        <taxon>Acidaminococcaceae</taxon>
        <taxon>Acidaminococcus</taxon>
    </lineage>
</organism>
<evidence type="ECO:0000256" key="3">
    <source>
        <dbReference type="ARBA" id="ARBA00022516"/>
    </source>
</evidence>
<evidence type="ECO:0000256" key="7">
    <source>
        <dbReference type="ARBA" id="ARBA00023264"/>
    </source>
</evidence>
<dbReference type="EMBL" id="CP003058">
    <property type="protein sequence ID" value="AEQ22840.1"/>
    <property type="molecule type" value="Genomic_DNA"/>
</dbReference>
<dbReference type="KEGG" id="ain:Acin_1625"/>
<proteinExistence type="inferred from homology"/>
<dbReference type="GO" id="GO:0006633">
    <property type="term" value="P:fatty acid biosynthetic process"/>
    <property type="evidence" value="ECO:0007669"/>
    <property type="project" value="UniProtKB-UniRule"/>
</dbReference>
<name>G4Q334_ACIIR</name>
<evidence type="ECO:0000256" key="9">
    <source>
        <dbReference type="ARBA" id="ARBA00046608"/>
    </source>
</evidence>
<dbReference type="Gene3D" id="3.40.718.10">
    <property type="entry name" value="Isopropylmalate Dehydrogenase"/>
    <property type="match status" value="1"/>
</dbReference>
<comment type="catalytic activity">
    <reaction evidence="1 10">
        <text>a fatty acyl-[ACP] + phosphate = an acyl phosphate + holo-[ACP]</text>
        <dbReference type="Rhea" id="RHEA:42292"/>
        <dbReference type="Rhea" id="RHEA-COMP:9685"/>
        <dbReference type="Rhea" id="RHEA-COMP:14125"/>
        <dbReference type="ChEBI" id="CHEBI:43474"/>
        <dbReference type="ChEBI" id="CHEBI:59918"/>
        <dbReference type="ChEBI" id="CHEBI:64479"/>
        <dbReference type="ChEBI" id="CHEBI:138651"/>
        <dbReference type="EC" id="2.3.1.274"/>
    </reaction>
</comment>
<evidence type="ECO:0000256" key="10">
    <source>
        <dbReference type="HAMAP-Rule" id="MF_00019"/>
    </source>
</evidence>
<dbReference type="FunCoup" id="G4Q334">
    <property type="interactions" value="259"/>
</dbReference>
<evidence type="ECO:0000256" key="8">
    <source>
        <dbReference type="ARBA" id="ARBA00024069"/>
    </source>
</evidence>
<evidence type="ECO:0000313" key="11">
    <source>
        <dbReference type="EMBL" id="AEQ22840.1"/>
    </source>
</evidence>
<evidence type="ECO:0000256" key="6">
    <source>
        <dbReference type="ARBA" id="ARBA00023209"/>
    </source>
</evidence>
<evidence type="ECO:0000256" key="2">
    <source>
        <dbReference type="ARBA" id="ARBA00022490"/>
    </source>
</evidence>
<comment type="subunit">
    <text evidence="9 10">Homodimer. Probably interacts with PlsY.</text>
</comment>
<dbReference type="PIRSF" id="PIRSF002465">
    <property type="entry name" value="Phsphlp_syn_PlsX"/>
    <property type="match status" value="1"/>
</dbReference>
<keyword evidence="3 10" id="KW-0444">Lipid biosynthesis</keyword>
<dbReference type="HOGENOM" id="CLU_039379_1_1_9"/>
<gene>
    <name evidence="10 11" type="primary">plsX</name>
    <name evidence="11" type="ordered locus">Acin_1625</name>
</gene>
<accession>G4Q334</accession>
<comment type="similarity">
    <text evidence="10">Belongs to the PlsX family.</text>
</comment>
<dbReference type="Pfam" id="PF02504">
    <property type="entry name" value="FA_synthesis"/>
    <property type="match status" value="1"/>
</dbReference>
<evidence type="ECO:0000256" key="5">
    <source>
        <dbReference type="ARBA" id="ARBA00023098"/>
    </source>
</evidence>
<dbReference type="InterPro" id="IPR003664">
    <property type="entry name" value="FA_synthesis"/>
</dbReference>
<reference evidence="11 12" key="1">
    <citation type="journal article" date="2011" name="J. Bacteriol.">
        <title>Complete genome sequence of Acidaminococcus intestini RYC-MR95, a Gram-negative bacterium from the phylum Firmicutes.</title>
        <authorList>
            <person name="D'Auria G."/>
            <person name="Galan J.C."/>
            <person name="Rodriguez-Alcayna M."/>
            <person name="Moya A."/>
            <person name="Baquero F."/>
            <person name="Latorre A."/>
        </authorList>
    </citation>
    <scope>NUCLEOTIDE SEQUENCE [LARGE SCALE GENOMIC DNA]</scope>
    <source>
        <strain evidence="11 12">RyC-MR95</strain>
    </source>
</reference>
<dbReference type="AlphaFoldDB" id="G4Q334"/>
<dbReference type="PANTHER" id="PTHR30100">
    <property type="entry name" value="FATTY ACID/PHOSPHOLIPID SYNTHESIS PROTEIN PLSX"/>
    <property type="match status" value="1"/>
</dbReference>
<keyword evidence="12" id="KW-1185">Reference proteome</keyword>